<evidence type="ECO:0000313" key="6">
    <source>
        <dbReference type="Proteomes" id="UP000693738"/>
    </source>
</evidence>
<dbReference type="InterPro" id="IPR001597">
    <property type="entry name" value="ArAA_b-elim_lyase/Thr_aldolase"/>
</dbReference>
<evidence type="ECO:0000256" key="2">
    <source>
        <dbReference type="ARBA" id="ARBA00022898"/>
    </source>
</evidence>
<feature type="compositionally biased region" description="Polar residues" evidence="3">
    <location>
        <begin position="148"/>
        <end position="169"/>
    </location>
</feature>
<feature type="region of interest" description="Disordered" evidence="3">
    <location>
        <begin position="118"/>
        <end position="199"/>
    </location>
</feature>
<dbReference type="Proteomes" id="UP000693738">
    <property type="component" value="Unassembled WGS sequence"/>
</dbReference>
<feature type="domain" description="Aromatic amino acid beta-eliminating lyase/threonine aldolase" evidence="4">
    <location>
        <begin position="6"/>
        <end position="118"/>
    </location>
</feature>
<accession>A0A8J2IQ60</accession>
<dbReference type="PANTHER" id="PTHR48097">
    <property type="entry name" value="L-THREONINE ALDOLASE-RELATED"/>
    <property type="match status" value="1"/>
</dbReference>
<dbReference type="GO" id="GO:0006545">
    <property type="term" value="P:glycine biosynthetic process"/>
    <property type="evidence" value="ECO:0007669"/>
    <property type="project" value="TreeGrafter"/>
</dbReference>
<evidence type="ECO:0000256" key="1">
    <source>
        <dbReference type="ARBA" id="ARBA00001933"/>
    </source>
</evidence>
<dbReference type="GO" id="GO:0005829">
    <property type="term" value="C:cytosol"/>
    <property type="evidence" value="ECO:0007669"/>
    <property type="project" value="TreeGrafter"/>
</dbReference>
<dbReference type="AlphaFoldDB" id="A0A8J2IQ60"/>
<reference evidence="5" key="1">
    <citation type="submission" date="2021-05" db="EMBL/GenBank/DDBJ databases">
        <authorList>
            <person name="Khan N."/>
        </authorList>
    </citation>
    <scope>NUCLEOTIDE SEQUENCE</scope>
</reference>
<protein>
    <recommendedName>
        <fullName evidence="4">Aromatic amino acid beta-eliminating lyase/threonine aldolase domain-containing protein</fullName>
    </recommendedName>
</protein>
<feature type="compositionally biased region" description="Polar residues" evidence="3">
    <location>
        <begin position="178"/>
        <end position="199"/>
    </location>
</feature>
<keyword evidence="2" id="KW-0663">Pyridoxal phosphate</keyword>
<comment type="caution">
    <text evidence="5">The sequence shown here is derived from an EMBL/GenBank/DDBJ whole genome shotgun (WGS) entry which is preliminary data.</text>
</comment>
<name>A0A8J2IQ60_FUSEQ</name>
<organism evidence="5 6">
    <name type="scientific">Fusarium equiseti</name>
    <name type="common">Fusarium scirpi</name>
    <dbReference type="NCBI Taxonomy" id="61235"/>
    <lineage>
        <taxon>Eukaryota</taxon>
        <taxon>Fungi</taxon>
        <taxon>Dikarya</taxon>
        <taxon>Ascomycota</taxon>
        <taxon>Pezizomycotina</taxon>
        <taxon>Sordariomycetes</taxon>
        <taxon>Hypocreomycetidae</taxon>
        <taxon>Hypocreales</taxon>
        <taxon>Nectriaceae</taxon>
        <taxon>Fusarium</taxon>
        <taxon>Fusarium incarnatum-equiseti species complex</taxon>
    </lineage>
</organism>
<dbReference type="GO" id="GO:0006567">
    <property type="term" value="P:L-threonine catabolic process"/>
    <property type="evidence" value="ECO:0007669"/>
    <property type="project" value="TreeGrafter"/>
</dbReference>
<gene>
    <name evidence="5" type="ORF">FEQUK3_LOCUS3493</name>
</gene>
<dbReference type="PANTHER" id="PTHR48097:SF9">
    <property type="entry name" value="L-THREONINE ALDOLASE"/>
    <property type="match status" value="1"/>
</dbReference>
<proteinExistence type="predicted"/>
<dbReference type="GO" id="GO:0008732">
    <property type="term" value="F:L-allo-threonine aldolase activity"/>
    <property type="evidence" value="ECO:0007669"/>
    <property type="project" value="TreeGrafter"/>
</dbReference>
<dbReference type="Pfam" id="PF01212">
    <property type="entry name" value="Beta_elim_lyase"/>
    <property type="match status" value="1"/>
</dbReference>
<evidence type="ECO:0000313" key="5">
    <source>
        <dbReference type="EMBL" id="CAG7557779.1"/>
    </source>
</evidence>
<sequence length="261" mass="27493">MLGSIVNTSLGDDVTQEDRTINSFQEYVASLLGHQDALLVLSGTMGNQVALGTALGAPPNAVLADYRGYIIHLEAGGVSMISGALVKQVVSSNGYHLTLQDVKRDAVVTSDVYNCPTRRVDKTPAPRVTTAETAAETTTQTTGGPVSMVTTAETSTGLPTSTKKSSTETARTEEFSVFETTTDNPTAAESTDPKTTTESVESIEQTITAGPLFTETTLQTTAAASTTTSQEHERGYPCIIHANPGIKLYCACKTPISSKSY</sequence>
<evidence type="ECO:0000256" key="3">
    <source>
        <dbReference type="SAM" id="MobiDB-lite"/>
    </source>
</evidence>
<comment type="cofactor">
    <cofactor evidence="1">
        <name>pyridoxal 5'-phosphate</name>
        <dbReference type="ChEBI" id="CHEBI:597326"/>
    </cofactor>
</comment>
<evidence type="ECO:0000259" key="4">
    <source>
        <dbReference type="Pfam" id="PF01212"/>
    </source>
</evidence>
<feature type="compositionally biased region" description="Low complexity" evidence="3">
    <location>
        <begin position="129"/>
        <end position="142"/>
    </location>
</feature>
<dbReference type="EMBL" id="CAJSTJ010000121">
    <property type="protein sequence ID" value="CAG7557779.1"/>
    <property type="molecule type" value="Genomic_DNA"/>
</dbReference>